<reference evidence="2 3" key="1">
    <citation type="submission" date="2014-04" db="EMBL/GenBank/DDBJ databases">
        <authorList>
            <consortium name="DOE Joint Genome Institute"/>
            <person name="Kuo A."/>
            <person name="Tarkka M."/>
            <person name="Buscot F."/>
            <person name="Kohler A."/>
            <person name="Nagy L.G."/>
            <person name="Floudas D."/>
            <person name="Copeland A."/>
            <person name="Barry K.W."/>
            <person name="Cichocki N."/>
            <person name="Veneault-Fourrey C."/>
            <person name="LaButti K."/>
            <person name="Lindquist E.A."/>
            <person name="Lipzen A."/>
            <person name="Lundell T."/>
            <person name="Morin E."/>
            <person name="Murat C."/>
            <person name="Sun H."/>
            <person name="Tunlid A."/>
            <person name="Henrissat B."/>
            <person name="Grigoriev I.V."/>
            <person name="Hibbett D.S."/>
            <person name="Martin F."/>
            <person name="Nordberg H.P."/>
            <person name="Cantor M.N."/>
            <person name="Hua S.X."/>
        </authorList>
    </citation>
    <scope>NUCLEOTIDE SEQUENCE [LARGE SCALE GENOMIC DNA]</scope>
    <source>
        <strain evidence="2 3">F 1598</strain>
    </source>
</reference>
<proteinExistence type="predicted"/>
<evidence type="ECO:0000256" key="1">
    <source>
        <dbReference type="SAM" id="SignalP"/>
    </source>
</evidence>
<name>A0A0C3EV12_PILCF</name>
<reference evidence="3" key="2">
    <citation type="submission" date="2015-01" db="EMBL/GenBank/DDBJ databases">
        <title>Evolutionary Origins and Diversification of the Mycorrhizal Mutualists.</title>
        <authorList>
            <consortium name="DOE Joint Genome Institute"/>
            <consortium name="Mycorrhizal Genomics Consortium"/>
            <person name="Kohler A."/>
            <person name="Kuo A."/>
            <person name="Nagy L.G."/>
            <person name="Floudas D."/>
            <person name="Copeland A."/>
            <person name="Barry K.W."/>
            <person name="Cichocki N."/>
            <person name="Veneault-Fourrey C."/>
            <person name="LaButti K."/>
            <person name="Lindquist E.A."/>
            <person name="Lipzen A."/>
            <person name="Lundell T."/>
            <person name="Morin E."/>
            <person name="Murat C."/>
            <person name="Riley R."/>
            <person name="Ohm R."/>
            <person name="Sun H."/>
            <person name="Tunlid A."/>
            <person name="Henrissat B."/>
            <person name="Grigoriev I.V."/>
            <person name="Hibbett D.S."/>
            <person name="Martin F."/>
        </authorList>
    </citation>
    <scope>NUCLEOTIDE SEQUENCE [LARGE SCALE GENOMIC DNA]</scope>
    <source>
        <strain evidence="3">F 1598</strain>
    </source>
</reference>
<keyword evidence="3" id="KW-1185">Reference proteome</keyword>
<dbReference type="HOGENOM" id="CLU_1563468_0_0_1"/>
<dbReference type="EMBL" id="KN833195">
    <property type="protein sequence ID" value="KIM71874.1"/>
    <property type="molecule type" value="Genomic_DNA"/>
</dbReference>
<organism evidence="2 3">
    <name type="scientific">Piloderma croceum (strain F 1598)</name>
    <dbReference type="NCBI Taxonomy" id="765440"/>
    <lineage>
        <taxon>Eukaryota</taxon>
        <taxon>Fungi</taxon>
        <taxon>Dikarya</taxon>
        <taxon>Basidiomycota</taxon>
        <taxon>Agaricomycotina</taxon>
        <taxon>Agaricomycetes</taxon>
        <taxon>Agaricomycetidae</taxon>
        <taxon>Atheliales</taxon>
        <taxon>Atheliaceae</taxon>
        <taxon>Piloderma</taxon>
    </lineage>
</organism>
<feature type="signal peptide" evidence="1">
    <location>
        <begin position="1"/>
        <end position="23"/>
    </location>
</feature>
<dbReference type="Proteomes" id="UP000054166">
    <property type="component" value="Unassembled WGS sequence"/>
</dbReference>
<accession>A0A0C3EV12</accession>
<keyword evidence="1" id="KW-0732">Signal</keyword>
<evidence type="ECO:0000313" key="3">
    <source>
        <dbReference type="Proteomes" id="UP000054166"/>
    </source>
</evidence>
<protein>
    <submittedName>
        <fullName evidence="2">Uncharacterized protein</fullName>
    </submittedName>
</protein>
<gene>
    <name evidence="2" type="ORF">PILCRDRAFT_93681</name>
</gene>
<dbReference type="InParanoid" id="A0A0C3EV12"/>
<evidence type="ECO:0000313" key="2">
    <source>
        <dbReference type="EMBL" id="KIM71874.1"/>
    </source>
</evidence>
<sequence length="171" mass="18985">MLSPLLLPFVAALFSSLPSLGLCTAVVVDGPSVLKVVVDPPSVLEAWGGISDAGFEDSMVHVLGECMRLVEVKMWTRGDMFGDDRKWVDGGTMNVCGGDYKCVWCETIAWGDYKCVWCEMIVGGDYECPWCEMIVGGDYECPWCEMIVGGDYECPWCEMIAWGDYARILLY</sequence>
<dbReference type="AlphaFoldDB" id="A0A0C3EV12"/>
<feature type="chain" id="PRO_5002174355" evidence="1">
    <location>
        <begin position="24"/>
        <end position="171"/>
    </location>
</feature>